<dbReference type="SUPFAM" id="SSF48403">
    <property type="entry name" value="Ankyrin repeat"/>
    <property type="match status" value="1"/>
</dbReference>
<dbReference type="InterPro" id="IPR036770">
    <property type="entry name" value="Ankyrin_rpt-contain_sf"/>
</dbReference>
<feature type="repeat" description="ANK" evidence="3">
    <location>
        <begin position="24"/>
        <end position="52"/>
    </location>
</feature>
<reference evidence="4 5" key="1">
    <citation type="journal article" date="2024" name="bioRxiv">
        <title>A reference genome for Trichogramma kaykai: A tiny desert-dwelling parasitoid wasp with competing sex-ratio distorters.</title>
        <authorList>
            <person name="Culotta J."/>
            <person name="Lindsey A.R."/>
        </authorList>
    </citation>
    <scope>NUCLEOTIDE SEQUENCE [LARGE SCALE GENOMIC DNA]</scope>
    <source>
        <strain evidence="4 5">KSX58</strain>
    </source>
</reference>
<keyword evidence="2 3" id="KW-0040">ANK repeat</keyword>
<feature type="repeat" description="ANK" evidence="3">
    <location>
        <begin position="164"/>
        <end position="198"/>
    </location>
</feature>
<evidence type="ECO:0000256" key="3">
    <source>
        <dbReference type="PROSITE-ProRule" id="PRU00023"/>
    </source>
</evidence>
<dbReference type="PRINTS" id="PR01415">
    <property type="entry name" value="ANKYRIN"/>
</dbReference>
<protein>
    <submittedName>
        <fullName evidence="4">Uncharacterized protein</fullName>
    </submittedName>
</protein>
<gene>
    <name evidence="4" type="ORF">TKK_004368</name>
</gene>
<organism evidence="4 5">
    <name type="scientific">Trichogramma kaykai</name>
    <dbReference type="NCBI Taxonomy" id="54128"/>
    <lineage>
        <taxon>Eukaryota</taxon>
        <taxon>Metazoa</taxon>
        <taxon>Ecdysozoa</taxon>
        <taxon>Arthropoda</taxon>
        <taxon>Hexapoda</taxon>
        <taxon>Insecta</taxon>
        <taxon>Pterygota</taxon>
        <taxon>Neoptera</taxon>
        <taxon>Endopterygota</taxon>
        <taxon>Hymenoptera</taxon>
        <taxon>Apocrita</taxon>
        <taxon>Proctotrupomorpha</taxon>
        <taxon>Chalcidoidea</taxon>
        <taxon>Trichogrammatidae</taxon>
        <taxon>Trichogramma</taxon>
    </lineage>
</organism>
<dbReference type="SMART" id="SM00248">
    <property type="entry name" value="ANK"/>
    <property type="match status" value="8"/>
</dbReference>
<dbReference type="InterPro" id="IPR050745">
    <property type="entry name" value="Multifunctional_regulatory"/>
</dbReference>
<keyword evidence="1" id="KW-0677">Repeat</keyword>
<dbReference type="InterPro" id="IPR002110">
    <property type="entry name" value="Ankyrin_rpt"/>
</dbReference>
<accession>A0ABD2XBA5</accession>
<proteinExistence type="predicted"/>
<dbReference type="PROSITE" id="PS50297">
    <property type="entry name" value="ANK_REP_REGION"/>
    <property type="match status" value="2"/>
</dbReference>
<evidence type="ECO:0000313" key="5">
    <source>
        <dbReference type="Proteomes" id="UP001627154"/>
    </source>
</evidence>
<sequence>MFEKFLEFGPDPNCPNGSLIINPPLHLALQFSHRKAADSLLRNGADPNLVFKGRTPLHVACYKRRDDLAELLLNFAKEVDQVIQIDALDKKGRTPLHWALLNGKKQTTEALLRRDANPNLADAEGLTPLHIICRKGKGHDLLEMFFKINVELDKPVQIEVEDKKGLTPLHYALLNYGCKKQIVQLLLRNAAKNRRLNLTFDQSGSTPLHIICLETNDDDNADLAKIFFEINDEFNQPWQVNAVDKKGRTALLCALSNDCSVQMAEVLLRNGVDPNLADAAGRTPLHQICRIYNQDLVEQFFEICDEIQLTVDINARDDKGNTPLHLLMQTSISSQKKQSNCC</sequence>
<dbReference type="PANTHER" id="PTHR24189">
    <property type="entry name" value="MYOTROPHIN"/>
    <property type="match status" value="1"/>
</dbReference>
<feature type="repeat" description="ANK" evidence="3">
    <location>
        <begin position="246"/>
        <end position="279"/>
    </location>
</feature>
<evidence type="ECO:0000256" key="2">
    <source>
        <dbReference type="ARBA" id="ARBA00023043"/>
    </source>
</evidence>
<comment type="caution">
    <text evidence="4">The sequence shown here is derived from an EMBL/GenBank/DDBJ whole genome shotgun (WGS) entry which is preliminary data.</text>
</comment>
<dbReference type="Pfam" id="PF00023">
    <property type="entry name" value="Ank"/>
    <property type="match status" value="1"/>
</dbReference>
<dbReference type="PROSITE" id="PS50088">
    <property type="entry name" value="ANK_REPEAT"/>
    <property type="match status" value="5"/>
</dbReference>
<dbReference type="PANTHER" id="PTHR24189:SF50">
    <property type="entry name" value="ANKYRIN REPEAT AND SOCS BOX PROTEIN 2"/>
    <property type="match status" value="1"/>
</dbReference>
<dbReference type="Proteomes" id="UP001627154">
    <property type="component" value="Unassembled WGS sequence"/>
</dbReference>
<feature type="repeat" description="ANK" evidence="3">
    <location>
        <begin position="91"/>
        <end position="123"/>
    </location>
</feature>
<name>A0ABD2XBA5_9HYME</name>
<evidence type="ECO:0000256" key="1">
    <source>
        <dbReference type="ARBA" id="ARBA00022737"/>
    </source>
</evidence>
<dbReference type="EMBL" id="JBJJXI010000034">
    <property type="protein sequence ID" value="KAL3402406.1"/>
    <property type="molecule type" value="Genomic_DNA"/>
</dbReference>
<dbReference type="AlphaFoldDB" id="A0ABD2XBA5"/>
<keyword evidence="5" id="KW-1185">Reference proteome</keyword>
<dbReference type="Gene3D" id="1.25.40.20">
    <property type="entry name" value="Ankyrin repeat-containing domain"/>
    <property type="match status" value="3"/>
</dbReference>
<dbReference type="Pfam" id="PF12796">
    <property type="entry name" value="Ank_2"/>
    <property type="match status" value="2"/>
</dbReference>
<feature type="repeat" description="ANK" evidence="3">
    <location>
        <begin position="52"/>
        <end position="84"/>
    </location>
</feature>
<evidence type="ECO:0000313" key="4">
    <source>
        <dbReference type="EMBL" id="KAL3402406.1"/>
    </source>
</evidence>